<accession>A0A1W6NWK3</accession>
<proteinExistence type="predicted"/>
<dbReference type="Proteomes" id="UP000242447">
    <property type="component" value="Chromosome"/>
</dbReference>
<evidence type="ECO:0000313" key="1">
    <source>
        <dbReference type="EMBL" id="ARO13602.1"/>
    </source>
</evidence>
<dbReference type="KEGG" id="kro:BVG79_00242"/>
<protein>
    <submittedName>
        <fullName evidence="1">Uncharacterized protein</fullName>
    </submittedName>
</protein>
<keyword evidence="2" id="KW-1185">Reference proteome</keyword>
<name>A0A1W6NWK3_9RHOB</name>
<dbReference type="EMBL" id="CP019937">
    <property type="protein sequence ID" value="ARO13602.1"/>
    <property type="molecule type" value="Genomic_DNA"/>
</dbReference>
<sequence>MGRCVILWANQGVRRSRHLSRRILAYLLWQEKMTSFQPWQGQRNDSAALN</sequence>
<gene>
    <name evidence="1" type="ORF">BVG79_00242</name>
</gene>
<evidence type="ECO:0000313" key="2">
    <source>
        <dbReference type="Proteomes" id="UP000242447"/>
    </source>
</evidence>
<dbReference type="STRING" id="92947.BVG79_00242"/>
<reference evidence="1 2" key="1">
    <citation type="submission" date="2017-02" db="EMBL/GenBank/DDBJ databases">
        <title>Ketogulonicigenium robustum SPU B003 Genome sequencing and assembly.</title>
        <authorList>
            <person name="Li Y."/>
            <person name="Liu L."/>
            <person name="Wang C."/>
            <person name="Zhang M."/>
            <person name="Zhang T."/>
            <person name="Zhang Y."/>
        </authorList>
    </citation>
    <scope>NUCLEOTIDE SEQUENCE [LARGE SCALE GENOMIC DNA]</scope>
    <source>
        <strain evidence="1 2">SPU_B003</strain>
    </source>
</reference>
<organism evidence="1 2">
    <name type="scientific">Ketogulonicigenium robustum</name>
    <dbReference type="NCBI Taxonomy" id="92947"/>
    <lineage>
        <taxon>Bacteria</taxon>
        <taxon>Pseudomonadati</taxon>
        <taxon>Pseudomonadota</taxon>
        <taxon>Alphaproteobacteria</taxon>
        <taxon>Rhodobacterales</taxon>
        <taxon>Roseobacteraceae</taxon>
        <taxon>Ketogulonicigenium</taxon>
    </lineage>
</organism>
<dbReference type="AlphaFoldDB" id="A0A1W6NWK3"/>